<proteinExistence type="predicted"/>
<keyword evidence="1" id="KW-0472">Membrane</keyword>
<dbReference type="AlphaFoldDB" id="A0AAQ3RMG3"/>
<keyword evidence="3" id="KW-1185">Reference proteome</keyword>
<feature type="transmembrane region" description="Helical" evidence="1">
    <location>
        <begin position="76"/>
        <end position="94"/>
    </location>
</feature>
<accession>A0AAQ3RMG3</accession>
<evidence type="ECO:0000313" key="3">
    <source>
        <dbReference type="Proteomes" id="UP001374535"/>
    </source>
</evidence>
<sequence length="114" mass="13173">MKAPVNLQHPFGPLLHFYQVEGLGQVHEVDTGTMISDADFPVQFSNNIYTHKKTWKQFIKKKQVGRYDVIVKVNQITSWVVTISFPVIILMLLLEMKDLTLRFLIRPTGSFIII</sequence>
<protein>
    <submittedName>
        <fullName evidence="2">Uncharacterized protein</fullName>
    </submittedName>
</protein>
<reference evidence="2 3" key="1">
    <citation type="journal article" date="2023" name="Life. Sci Alliance">
        <title>Evolutionary insights into 3D genome organization and epigenetic landscape of Vigna mungo.</title>
        <authorList>
            <person name="Junaid A."/>
            <person name="Singh B."/>
            <person name="Bhatia S."/>
        </authorList>
    </citation>
    <scope>NUCLEOTIDE SEQUENCE [LARGE SCALE GENOMIC DNA]</scope>
    <source>
        <strain evidence="2">Urdbean</strain>
    </source>
</reference>
<organism evidence="2 3">
    <name type="scientific">Vigna mungo</name>
    <name type="common">Black gram</name>
    <name type="synonym">Phaseolus mungo</name>
    <dbReference type="NCBI Taxonomy" id="3915"/>
    <lineage>
        <taxon>Eukaryota</taxon>
        <taxon>Viridiplantae</taxon>
        <taxon>Streptophyta</taxon>
        <taxon>Embryophyta</taxon>
        <taxon>Tracheophyta</taxon>
        <taxon>Spermatophyta</taxon>
        <taxon>Magnoliopsida</taxon>
        <taxon>eudicotyledons</taxon>
        <taxon>Gunneridae</taxon>
        <taxon>Pentapetalae</taxon>
        <taxon>rosids</taxon>
        <taxon>fabids</taxon>
        <taxon>Fabales</taxon>
        <taxon>Fabaceae</taxon>
        <taxon>Papilionoideae</taxon>
        <taxon>50 kb inversion clade</taxon>
        <taxon>NPAAA clade</taxon>
        <taxon>indigoferoid/millettioid clade</taxon>
        <taxon>Phaseoleae</taxon>
        <taxon>Vigna</taxon>
    </lineage>
</organism>
<dbReference type="EMBL" id="CP144693">
    <property type="protein sequence ID" value="WVZ00714.1"/>
    <property type="molecule type" value="Genomic_DNA"/>
</dbReference>
<gene>
    <name evidence="2" type="ORF">V8G54_026783</name>
</gene>
<evidence type="ECO:0000256" key="1">
    <source>
        <dbReference type="SAM" id="Phobius"/>
    </source>
</evidence>
<name>A0AAQ3RMG3_VIGMU</name>
<keyword evidence="1" id="KW-0812">Transmembrane</keyword>
<keyword evidence="1" id="KW-1133">Transmembrane helix</keyword>
<evidence type="ECO:0000313" key="2">
    <source>
        <dbReference type="EMBL" id="WVZ00714.1"/>
    </source>
</evidence>
<dbReference type="Proteomes" id="UP001374535">
    <property type="component" value="Chromosome 8"/>
</dbReference>